<dbReference type="EMBL" id="KV426057">
    <property type="protein sequence ID" value="KZV90056.1"/>
    <property type="molecule type" value="Genomic_DNA"/>
</dbReference>
<dbReference type="Proteomes" id="UP000077266">
    <property type="component" value="Unassembled WGS sequence"/>
</dbReference>
<name>A0A165G6M1_EXIGL</name>
<evidence type="ECO:0000313" key="2">
    <source>
        <dbReference type="Proteomes" id="UP000077266"/>
    </source>
</evidence>
<organism evidence="1 2">
    <name type="scientific">Exidia glandulosa HHB12029</name>
    <dbReference type="NCBI Taxonomy" id="1314781"/>
    <lineage>
        <taxon>Eukaryota</taxon>
        <taxon>Fungi</taxon>
        <taxon>Dikarya</taxon>
        <taxon>Basidiomycota</taxon>
        <taxon>Agaricomycotina</taxon>
        <taxon>Agaricomycetes</taxon>
        <taxon>Auriculariales</taxon>
        <taxon>Exidiaceae</taxon>
        <taxon>Exidia</taxon>
    </lineage>
</organism>
<protein>
    <submittedName>
        <fullName evidence="1">Uncharacterized protein</fullName>
    </submittedName>
</protein>
<keyword evidence="2" id="KW-1185">Reference proteome</keyword>
<dbReference type="OrthoDB" id="3055280at2759"/>
<reference evidence="1 2" key="1">
    <citation type="journal article" date="2016" name="Mol. Biol. Evol.">
        <title>Comparative Genomics of Early-Diverging Mushroom-Forming Fungi Provides Insights into the Origins of Lignocellulose Decay Capabilities.</title>
        <authorList>
            <person name="Nagy L.G."/>
            <person name="Riley R."/>
            <person name="Tritt A."/>
            <person name="Adam C."/>
            <person name="Daum C."/>
            <person name="Floudas D."/>
            <person name="Sun H."/>
            <person name="Yadav J.S."/>
            <person name="Pangilinan J."/>
            <person name="Larsson K.H."/>
            <person name="Matsuura K."/>
            <person name="Barry K."/>
            <person name="Labutti K."/>
            <person name="Kuo R."/>
            <person name="Ohm R.A."/>
            <person name="Bhattacharya S.S."/>
            <person name="Shirouzu T."/>
            <person name="Yoshinaga Y."/>
            <person name="Martin F.M."/>
            <person name="Grigoriev I.V."/>
            <person name="Hibbett D.S."/>
        </authorList>
    </citation>
    <scope>NUCLEOTIDE SEQUENCE [LARGE SCALE GENOMIC DNA]</scope>
    <source>
        <strain evidence="1 2">HHB12029</strain>
    </source>
</reference>
<gene>
    <name evidence="1" type="ORF">EXIGLDRAFT_695041</name>
</gene>
<accession>A0A165G6M1</accession>
<dbReference type="AlphaFoldDB" id="A0A165G6M1"/>
<proteinExistence type="predicted"/>
<evidence type="ECO:0000313" key="1">
    <source>
        <dbReference type="EMBL" id="KZV90056.1"/>
    </source>
</evidence>
<sequence length="286" mass="32208">MADCYCFLCGGNAEVSQALDNDLKHAFSVMSEKLVDPAVMAKLRFEPHDVAFQHDLCLIGLFDEQYDVLIDGLVFDTDAIEAIDVHTVRVLDNVVPGDLHRFATVRHQPTGREYVINGTVFPFVHAGCWHILQDVLEARGYEYPERIFWGVVREMNLYSPAITAIENVDYGLEIENTHGGEVVRPLANLLHAYRYALPKQLVSGLEAGEISDEMLYQYWLGCGAMWVNVSPHCPSHLNTTHAPLWNCYLWNCLSWSQKSSTVSSTSPCFSSFPRRSDTISSCAWTL</sequence>
<dbReference type="InParanoid" id="A0A165G6M1"/>